<dbReference type="Gene3D" id="2.130.10.10">
    <property type="entry name" value="YVTN repeat-like/Quinoprotein amine dehydrogenase"/>
    <property type="match status" value="2"/>
</dbReference>
<dbReference type="PANTHER" id="PTHR44525">
    <property type="entry name" value="WD REPEAT-CONTAINING PROTEIN 27"/>
    <property type="match status" value="1"/>
</dbReference>
<dbReference type="InterPro" id="IPR015943">
    <property type="entry name" value="WD40/YVTN_repeat-like_dom_sf"/>
</dbReference>
<feature type="compositionally biased region" description="Low complexity" evidence="2">
    <location>
        <begin position="456"/>
        <end position="469"/>
    </location>
</feature>
<feature type="repeat" description="WD" evidence="1">
    <location>
        <begin position="647"/>
        <end position="679"/>
    </location>
</feature>
<dbReference type="InterPro" id="IPR036322">
    <property type="entry name" value="WD40_repeat_dom_sf"/>
</dbReference>
<keyword evidence="3" id="KW-0732">Signal</keyword>
<keyword evidence="1" id="KW-0853">WD repeat</keyword>
<comment type="caution">
    <text evidence="4">The sequence shown here is derived from an EMBL/GenBank/DDBJ whole genome shotgun (WGS) entry which is preliminary data.</text>
</comment>
<dbReference type="InterPro" id="IPR042411">
    <property type="entry name" value="WDR27"/>
</dbReference>
<dbReference type="PROSITE" id="PS50294">
    <property type="entry name" value="WD_REPEATS_REGION"/>
    <property type="match status" value="1"/>
</dbReference>
<feature type="region of interest" description="Disordered" evidence="2">
    <location>
        <begin position="336"/>
        <end position="503"/>
    </location>
</feature>
<dbReference type="InterPro" id="IPR001680">
    <property type="entry name" value="WD40_rpt"/>
</dbReference>
<feature type="signal peptide" evidence="3">
    <location>
        <begin position="1"/>
        <end position="20"/>
    </location>
</feature>
<evidence type="ECO:0000313" key="5">
    <source>
        <dbReference type="Proteomes" id="UP000612055"/>
    </source>
</evidence>
<feature type="compositionally biased region" description="Low complexity" evidence="2">
    <location>
        <begin position="700"/>
        <end position="716"/>
    </location>
</feature>
<dbReference type="PANTHER" id="PTHR44525:SF1">
    <property type="entry name" value="WD REPEAT-CONTAINING PROTEIN 27"/>
    <property type="match status" value="1"/>
</dbReference>
<feature type="region of interest" description="Disordered" evidence="2">
    <location>
        <begin position="693"/>
        <end position="716"/>
    </location>
</feature>
<evidence type="ECO:0000256" key="2">
    <source>
        <dbReference type="SAM" id="MobiDB-lite"/>
    </source>
</evidence>
<dbReference type="EMBL" id="JAEHOE010000107">
    <property type="protein sequence ID" value="KAG2486750.1"/>
    <property type="molecule type" value="Genomic_DNA"/>
</dbReference>
<feature type="compositionally biased region" description="Gly residues" evidence="2">
    <location>
        <begin position="426"/>
        <end position="440"/>
    </location>
</feature>
<dbReference type="OrthoDB" id="20669at2759"/>
<name>A0A835XNJ2_9CHLO</name>
<feature type="non-terminal residue" evidence="4">
    <location>
        <position position="1"/>
    </location>
</feature>
<sequence>AGALVFQSAVLGAAPFTCLALEPSHPPRLVLGAADGSLRFFDLSSLPAARPIQQLDVGKQLNRALTAATAAAEAAAAAAAAGPKVVSSRPAWKAQMGLQRQASCGSFSDGQGGDGDGDDGSGPDAPVNAYVLTLAYAPAPSATHAPHAPHAPLLLPDISSPHGSSAHGGGAVDDLALLGLSGPSSGPSGPHLAALHPGAAPLLLVAMAGAVAVVDVRCYEVTDAFLLGRTTASVGGGYSGAGGAAAGSLPSAGAVPSSLPPLRPRMHLRGLPRAEPCGCAALAISTAAVEDLDSRRTASHNSGGEAASYGLVLCSAASREPTVSILRYDASAAADAASGSEGSTPGGGSSSAATPSIGLRPRQNSAGRRFSGSEGAGSEDGDRDDVYTCATGSGSEPVISVFQSGPLPEDSPLRAASPAGPRLSGNGSGPGPGPGSGQGPSGAPNRAGSGVGSGSSGSRFVGVSPGRSGRPPPAPSGSGSGSSRAGSGRGPSAGGKGGSVLDKPVTFHSKIKSSGYGFVQAPHQLGRAPPKPVKLPPKAQASSSVSRYTVEARQYPLDAGPLTAHQPRNALPGNAPVHPGGAIVRIAYSSDASRLLTGSVAFAVCLASYTLISRFGDASRLLTASVCKTARVMKLPLSRWGGEGTDLVGHNGPLHGADWSREGTLVLTASADRTARLWNAACAQPLLEFSHLNHQPPPRTAGGPAGTPAAAAAPPSPAAAARAANPLLQHEVRAARFVCMDQLIALAAGNKLLLYRYKLAEDAESDIERLRARHTYRLAAAHTSAAQALLDFSVVNSFLSPLAIISGSNRSLELLDLAAMRLVASELLDLAAMRLVASELLDLAAMRLVASELLDLAAMRLVASELLDLAAMLLELLDLAAMRLVASELLDLAAMLLELLDLAAMRLVASELLDLAAMLLELLDLAAMRLVASELLDLAAMRLVASVPDAHQRPVGCVAQAGTASLFVSHPREAYELFATSAPDGAVKLWDVRQTQRCVRAFAGHKNSQLPSLAVSFSPCLRFLGAGSEDKQAYLYDIRQGVVAHKVGRGSVSDAVTGVAFSPLYPQMALACLDGKVHFYADGGEGRGT</sequence>
<reference evidence="4" key="1">
    <citation type="journal article" date="2020" name="bioRxiv">
        <title>Comparative genomics of Chlamydomonas.</title>
        <authorList>
            <person name="Craig R.J."/>
            <person name="Hasan A.R."/>
            <person name="Ness R.W."/>
            <person name="Keightley P.D."/>
        </authorList>
    </citation>
    <scope>NUCLEOTIDE SEQUENCE</scope>
    <source>
        <strain evidence="4">CCAP 11/70</strain>
    </source>
</reference>
<dbReference type="EMBL" id="JAEHOE010000107">
    <property type="protein sequence ID" value="KAG2486749.1"/>
    <property type="molecule type" value="Genomic_DNA"/>
</dbReference>
<evidence type="ECO:0000256" key="3">
    <source>
        <dbReference type="SAM" id="SignalP"/>
    </source>
</evidence>
<gene>
    <name evidence="4" type="ORF">HYH03_014550</name>
</gene>
<accession>A0A835XNJ2</accession>
<dbReference type="Pfam" id="PF00400">
    <property type="entry name" value="WD40"/>
    <property type="match status" value="2"/>
</dbReference>
<evidence type="ECO:0008006" key="6">
    <source>
        <dbReference type="Google" id="ProtNLM"/>
    </source>
</evidence>
<evidence type="ECO:0000256" key="1">
    <source>
        <dbReference type="PROSITE-ProRule" id="PRU00221"/>
    </source>
</evidence>
<feature type="chain" id="PRO_5036418133" description="WD_REPEATS_REGION domain-containing protein" evidence="3">
    <location>
        <begin position="21"/>
        <end position="1089"/>
    </location>
</feature>
<proteinExistence type="predicted"/>
<dbReference type="SMART" id="SM00320">
    <property type="entry name" value="WD40"/>
    <property type="match status" value="6"/>
</dbReference>
<evidence type="ECO:0000313" key="4">
    <source>
        <dbReference type="EMBL" id="KAG2486750.1"/>
    </source>
</evidence>
<dbReference type="PROSITE" id="PS50082">
    <property type="entry name" value="WD_REPEATS_2"/>
    <property type="match status" value="1"/>
</dbReference>
<organism evidence="4 5">
    <name type="scientific">Edaphochlamys debaryana</name>
    <dbReference type="NCBI Taxonomy" id="47281"/>
    <lineage>
        <taxon>Eukaryota</taxon>
        <taxon>Viridiplantae</taxon>
        <taxon>Chlorophyta</taxon>
        <taxon>core chlorophytes</taxon>
        <taxon>Chlorophyceae</taxon>
        <taxon>CS clade</taxon>
        <taxon>Chlamydomonadales</taxon>
        <taxon>Chlamydomonadales incertae sedis</taxon>
        <taxon>Edaphochlamys</taxon>
    </lineage>
</organism>
<feature type="compositionally biased region" description="Gly residues" evidence="2">
    <location>
        <begin position="487"/>
        <end position="498"/>
    </location>
</feature>
<keyword evidence="5" id="KW-1185">Reference proteome</keyword>
<dbReference type="SUPFAM" id="SSF50978">
    <property type="entry name" value="WD40 repeat-like"/>
    <property type="match status" value="1"/>
</dbReference>
<dbReference type="Proteomes" id="UP000612055">
    <property type="component" value="Unassembled WGS sequence"/>
</dbReference>
<protein>
    <recommendedName>
        <fullName evidence="6">WD_REPEATS_REGION domain-containing protein</fullName>
    </recommendedName>
</protein>
<dbReference type="AlphaFoldDB" id="A0A835XNJ2"/>
<feature type="region of interest" description="Disordered" evidence="2">
    <location>
        <begin position="103"/>
        <end position="124"/>
    </location>
</feature>